<dbReference type="InterPro" id="IPR003743">
    <property type="entry name" value="Zf-RING_7"/>
</dbReference>
<comment type="caution">
    <text evidence="4">The sequence shown here is derived from an EMBL/GenBank/DDBJ whole genome shotgun (WGS) entry which is preliminary data.</text>
</comment>
<evidence type="ECO:0000256" key="1">
    <source>
        <dbReference type="SAM" id="Coils"/>
    </source>
</evidence>
<dbReference type="Gene3D" id="1.10.287.1490">
    <property type="match status" value="1"/>
</dbReference>
<evidence type="ECO:0000313" key="4">
    <source>
        <dbReference type="EMBL" id="HDD53124.1"/>
    </source>
</evidence>
<proteinExistence type="predicted"/>
<gene>
    <name evidence="4" type="ORF">ENF32_03540</name>
</gene>
<keyword evidence="1" id="KW-0175">Coiled coil</keyword>
<dbReference type="AlphaFoldDB" id="A0A7C0U6A8"/>
<dbReference type="Proteomes" id="UP000885690">
    <property type="component" value="Unassembled WGS sequence"/>
</dbReference>
<protein>
    <submittedName>
        <fullName evidence="4">Uncharacterized protein</fullName>
    </submittedName>
</protein>
<evidence type="ECO:0000259" key="2">
    <source>
        <dbReference type="Pfam" id="PF02591"/>
    </source>
</evidence>
<dbReference type="Pfam" id="PF24481">
    <property type="entry name" value="CT398_CC"/>
    <property type="match status" value="1"/>
</dbReference>
<dbReference type="EMBL" id="DQWS01000136">
    <property type="protein sequence ID" value="HDD53124.1"/>
    <property type="molecule type" value="Genomic_DNA"/>
</dbReference>
<feature type="domain" description="C4-type zinc ribbon" evidence="2">
    <location>
        <begin position="197"/>
        <end position="229"/>
    </location>
</feature>
<accession>A0A7C0U6A8</accession>
<feature type="coiled-coil region" evidence="1">
    <location>
        <begin position="32"/>
        <end position="174"/>
    </location>
</feature>
<dbReference type="InterPro" id="IPR056003">
    <property type="entry name" value="CT398_CC_hairpin"/>
</dbReference>
<dbReference type="PANTHER" id="PTHR39082">
    <property type="entry name" value="PHOSPHOLIPASE C-BETA-2-RELATED"/>
    <property type="match status" value="1"/>
</dbReference>
<organism evidence="4">
    <name type="scientific">Thermosulfidibacter takaii</name>
    <dbReference type="NCBI Taxonomy" id="412593"/>
    <lineage>
        <taxon>Bacteria</taxon>
        <taxon>Pseudomonadati</taxon>
        <taxon>Thermosulfidibacterota</taxon>
        <taxon>Thermosulfidibacteria</taxon>
        <taxon>Thermosulfidibacterales</taxon>
        <taxon>Thermosulfidibacteraceae</taxon>
    </lineage>
</organism>
<dbReference type="InterPro" id="IPR052376">
    <property type="entry name" value="Oxidative_Scav/Glycosyltrans"/>
</dbReference>
<dbReference type="Pfam" id="PF02591">
    <property type="entry name" value="Zn_ribbon_9"/>
    <property type="match status" value="1"/>
</dbReference>
<name>A0A7C0U6A8_9BACT</name>
<evidence type="ECO:0000259" key="3">
    <source>
        <dbReference type="Pfam" id="PF24481"/>
    </source>
</evidence>
<feature type="domain" description="CT398-like coiled coil hairpin" evidence="3">
    <location>
        <begin position="11"/>
        <end position="187"/>
    </location>
</feature>
<reference evidence="4" key="1">
    <citation type="journal article" date="2020" name="mSystems">
        <title>Genome- and Community-Level Interaction Insights into Carbon Utilization and Element Cycling Functions of Hydrothermarchaeota in Hydrothermal Sediment.</title>
        <authorList>
            <person name="Zhou Z."/>
            <person name="Liu Y."/>
            <person name="Xu W."/>
            <person name="Pan J."/>
            <person name="Luo Z.H."/>
            <person name="Li M."/>
        </authorList>
    </citation>
    <scope>NUCLEOTIDE SEQUENCE [LARGE SCALE GENOMIC DNA]</scope>
    <source>
        <strain evidence="4">HyVt-115</strain>
    </source>
</reference>
<dbReference type="PANTHER" id="PTHR39082:SF1">
    <property type="entry name" value="SCAVENGER RECEPTOR CLASS A MEMBER 3"/>
    <property type="match status" value="1"/>
</dbReference>
<sequence length="242" mass="28745">MREEIKLLVKLQALDLWLEKAQRLKKELPQQIQDESQALEEAKGRLEALKQNLKELELERRIKEKEIVELGDKVGEKKGRLFQAKSNEEYSALIKEIETLKERISQLEDEVILLLDRIEEVKAQEDSAKKEVREKEKALEAAKTRAQEKLQELEQTLENRQKEREELVARLNKRTYQIYEKVKKNRGYAVVRAEKYTCLGCHMEIPPQTFVEVKKGEEIIQCPFCSRILHYWEEGRKEEKRE</sequence>